<keyword evidence="2" id="KW-0808">Transferase</keyword>
<dbReference type="PROSITE" id="PS50011">
    <property type="entry name" value="PROTEIN_KINASE_DOM"/>
    <property type="match status" value="1"/>
</dbReference>
<evidence type="ECO:0000259" key="6">
    <source>
        <dbReference type="PROSITE" id="PS50011"/>
    </source>
</evidence>
<keyword evidence="8" id="KW-1185">Reference proteome</keyword>
<reference evidence="7" key="1">
    <citation type="submission" date="2023-07" db="EMBL/GenBank/DDBJ databases">
        <authorList>
            <consortium name="AG Swart"/>
            <person name="Singh M."/>
            <person name="Singh A."/>
            <person name="Seah K."/>
            <person name="Emmerich C."/>
        </authorList>
    </citation>
    <scope>NUCLEOTIDE SEQUENCE</scope>
    <source>
        <strain evidence="7">DP1</strain>
    </source>
</reference>
<name>A0AAD1U1V7_EUPCR</name>
<keyword evidence="4" id="KW-0418">Kinase</keyword>
<keyword evidence="3" id="KW-0547">Nucleotide-binding</keyword>
<dbReference type="Proteomes" id="UP001295684">
    <property type="component" value="Unassembled WGS sequence"/>
</dbReference>
<dbReference type="SUPFAM" id="SSF56112">
    <property type="entry name" value="Protein kinase-like (PK-like)"/>
    <property type="match status" value="1"/>
</dbReference>
<keyword evidence="5" id="KW-0067">ATP-binding</keyword>
<dbReference type="PANTHER" id="PTHR11584:SF369">
    <property type="entry name" value="MITOGEN-ACTIVATED PROTEIN KINASE KINASE KINASE 19-RELATED"/>
    <property type="match status" value="1"/>
</dbReference>
<dbReference type="PANTHER" id="PTHR11584">
    <property type="entry name" value="SERINE/THREONINE PROTEIN KINASE"/>
    <property type="match status" value="1"/>
</dbReference>
<evidence type="ECO:0000313" key="8">
    <source>
        <dbReference type="Proteomes" id="UP001295684"/>
    </source>
</evidence>
<proteinExistence type="predicted"/>
<dbReference type="GO" id="GO:0004674">
    <property type="term" value="F:protein serine/threonine kinase activity"/>
    <property type="evidence" value="ECO:0007669"/>
    <property type="project" value="UniProtKB-KW"/>
</dbReference>
<feature type="domain" description="Protein kinase" evidence="6">
    <location>
        <begin position="1"/>
        <end position="203"/>
    </location>
</feature>
<dbReference type="EMBL" id="CAMPGE010001612">
    <property type="protein sequence ID" value="CAI2360408.1"/>
    <property type="molecule type" value="Genomic_DNA"/>
</dbReference>
<protein>
    <recommendedName>
        <fullName evidence="6">Protein kinase domain-containing protein</fullName>
    </recommendedName>
</protein>
<sequence>MEYVPCGSIQYLLGNFVGFKEKLVRSYTRQIVEALVKCHDQGICHGDIKSSNILVDDFGILKLNDHSFIKRTFMNPKQIAKYRKRKAFQEESKGEKVEPDFPLIGSEAYTPPEVVQNAESELNPAYDVWQLGLVIIEMLTGKQPWHEFNGDTDAILNNLETTDTSPSLNIKLSKDCKSFLSKCLTADPNERAAPCDLLKHKFLTMTDQELKRSLEASNFISFLSILVCQKSLSDKALEQEEKDVVPIGDTGGKYDPLHHSGKAYLGDEGRTSFPNLEIRVSKQIMNKLRNSNIYKSIMSNGSIILNSISNEHLIGLNDSFNIEEYTHSNIRSSIDNIQSSMMRLSNYSTLRSNNRLALVLKKVQEQNLLDNQ</sequence>
<dbReference type="InterPro" id="IPR011009">
    <property type="entry name" value="Kinase-like_dom_sf"/>
</dbReference>
<comment type="caution">
    <text evidence="7">The sequence shown here is derived from an EMBL/GenBank/DDBJ whole genome shotgun (WGS) entry which is preliminary data.</text>
</comment>
<dbReference type="SMART" id="SM00220">
    <property type="entry name" value="S_TKc"/>
    <property type="match status" value="1"/>
</dbReference>
<keyword evidence="1" id="KW-0723">Serine/threonine-protein kinase</keyword>
<evidence type="ECO:0000256" key="1">
    <source>
        <dbReference type="ARBA" id="ARBA00022527"/>
    </source>
</evidence>
<dbReference type="PROSITE" id="PS00108">
    <property type="entry name" value="PROTEIN_KINASE_ST"/>
    <property type="match status" value="1"/>
</dbReference>
<dbReference type="Gene3D" id="1.10.510.10">
    <property type="entry name" value="Transferase(Phosphotransferase) domain 1"/>
    <property type="match status" value="1"/>
</dbReference>
<accession>A0AAD1U1V7</accession>
<evidence type="ECO:0000256" key="5">
    <source>
        <dbReference type="ARBA" id="ARBA00022840"/>
    </source>
</evidence>
<evidence type="ECO:0000256" key="2">
    <source>
        <dbReference type="ARBA" id="ARBA00022679"/>
    </source>
</evidence>
<dbReference type="GO" id="GO:0005524">
    <property type="term" value="F:ATP binding"/>
    <property type="evidence" value="ECO:0007669"/>
    <property type="project" value="UniProtKB-KW"/>
</dbReference>
<organism evidence="7 8">
    <name type="scientific">Euplotes crassus</name>
    <dbReference type="NCBI Taxonomy" id="5936"/>
    <lineage>
        <taxon>Eukaryota</taxon>
        <taxon>Sar</taxon>
        <taxon>Alveolata</taxon>
        <taxon>Ciliophora</taxon>
        <taxon>Intramacronucleata</taxon>
        <taxon>Spirotrichea</taxon>
        <taxon>Hypotrichia</taxon>
        <taxon>Euplotida</taxon>
        <taxon>Euplotidae</taxon>
        <taxon>Moneuplotes</taxon>
    </lineage>
</organism>
<dbReference type="InterPro" id="IPR000719">
    <property type="entry name" value="Prot_kinase_dom"/>
</dbReference>
<dbReference type="AlphaFoldDB" id="A0AAD1U1V7"/>
<dbReference type="InterPro" id="IPR008271">
    <property type="entry name" value="Ser/Thr_kinase_AS"/>
</dbReference>
<dbReference type="Pfam" id="PF00069">
    <property type="entry name" value="Pkinase"/>
    <property type="match status" value="1"/>
</dbReference>
<evidence type="ECO:0000256" key="4">
    <source>
        <dbReference type="ARBA" id="ARBA00022777"/>
    </source>
</evidence>
<evidence type="ECO:0000313" key="7">
    <source>
        <dbReference type="EMBL" id="CAI2360408.1"/>
    </source>
</evidence>
<gene>
    <name evidence="7" type="ORF">ECRASSUSDP1_LOCUS1710</name>
</gene>
<evidence type="ECO:0000256" key="3">
    <source>
        <dbReference type="ARBA" id="ARBA00022741"/>
    </source>
</evidence>